<dbReference type="Proteomes" id="UP001437256">
    <property type="component" value="Unassembled WGS sequence"/>
</dbReference>
<keyword evidence="1" id="KW-0472">Membrane</keyword>
<keyword evidence="1" id="KW-0812">Transmembrane</keyword>
<accession>A0ABR2ZZN4</accession>
<comment type="caution">
    <text evidence="2">The sequence shown here is derived from an EMBL/GenBank/DDBJ whole genome shotgun (WGS) entry which is preliminary data.</text>
</comment>
<proteinExistence type="predicted"/>
<keyword evidence="1" id="KW-1133">Transmembrane helix</keyword>
<name>A0ABR2ZZN4_9AGAR</name>
<reference evidence="2 3" key="1">
    <citation type="submission" date="2024-05" db="EMBL/GenBank/DDBJ databases">
        <title>A draft genome resource for the thread blight pathogen Marasmius tenuissimus strain MS-2.</title>
        <authorList>
            <person name="Yulfo-Soto G.E."/>
            <person name="Baruah I.K."/>
            <person name="Amoako-Attah I."/>
            <person name="Bukari Y."/>
            <person name="Meinhardt L.W."/>
            <person name="Bailey B.A."/>
            <person name="Cohen S.P."/>
        </authorList>
    </citation>
    <scope>NUCLEOTIDE SEQUENCE [LARGE SCALE GENOMIC DNA]</scope>
    <source>
        <strain evidence="2 3">MS-2</strain>
    </source>
</reference>
<sequence length="81" mass="8683">MQVQMFFAWRVKVLTRSMWLGLFVASLGIAGLGGAVASTVGVLAHPAFVEFQVSLKDVVLVWLIGHVLADAAITVILVAYL</sequence>
<evidence type="ECO:0000313" key="3">
    <source>
        <dbReference type="Proteomes" id="UP001437256"/>
    </source>
</evidence>
<protein>
    <submittedName>
        <fullName evidence="2">Uncharacterized protein</fullName>
    </submittedName>
</protein>
<keyword evidence="3" id="KW-1185">Reference proteome</keyword>
<dbReference type="EMBL" id="JBBXMP010000028">
    <property type="protein sequence ID" value="KAL0067221.1"/>
    <property type="molecule type" value="Genomic_DNA"/>
</dbReference>
<evidence type="ECO:0000313" key="2">
    <source>
        <dbReference type="EMBL" id="KAL0067221.1"/>
    </source>
</evidence>
<organism evidence="2 3">
    <name type="scientific">Marasmius tenuissimus</name>
    <dbReference type="NCBI Taxonomy" id="585030"/>
    <lineage>
        <taxon>Eukaryota</taxon>
        <taxon>Fungi</taxon>
        <taxon>Dikarya</taxon>
        <taxon>Basidiomycota</taxon>
        <taxon>Agaricomycotina</taxon>
        <taxon>Agaricomycetes</taxon>
        <taxon>Agaricomycetidae</taxon>
        <taxon>Agaricales</taxon>
        <taxon>Marasmiineae</taxon>
        <taxon>Marasmiaceae</taxon>
        <taxon>Marasmius</taxon>
    </lineage>
</organism>
<evidence type="ECO:0000256" key="1">
    <source>
        <dbReference type="SAM" id="Phobius"/>
    </source>
</evidence>
<feature type="transmembrane region" description="Helical" evidence="1">
    <location>
        <begin position="60"/>
        <end position="80"/>
    </location>
</feature>
<gene>
    <name evidence="2" type="ORF">AAF712_005791</name>
</gene>